<keyword evidence="5" id="KW-1185">Reference proteome</keyword>
<dbReference type="RefSeq" id="WP_183592792.1">
    <property type="nucleotide sequence ID" value="NZ_JACHWR010000002.1"/>
</dbReference>
<dbReference type="GO" id="GO:0004452">
    <property type="term" value="F:isopentenyl-diphosphate delta-isomerase activity"/>
    <property type="evidence" value="ECO:0007669"/>
    <property type="project" value="UniProtKB-EC"/>
</dbReference>
<dbReference type="PROSITE" id="PS00893">
    <property type="entry name" value="NUDIX_BOX"/>
    <property type="match status" value="1"/>
</dbReference>
<keyword evidence="4" id="KW-0413">Isomerase</keyword>
<proteinExistence type="predicted"/>
<dbReference type="SUPFAM" id="SSF55811">
    <property type="entry name" value="Nudix"/>
    <property type="match status" value="1"/>
</dbReference>
<dbReference type="AlphaFoldDB" id="A0A7W4Z111"/>
<accession>A0A7W4Z111</accession>
<dbReference type="InterPro" id="IPR000086">
    <property type="entry name" value="NUDIX_hydrolase_dom"/>
</dbReference>
<feature type="domain" description="Nudix hydrolase" evidence="3">
    <location>
        <begin position="37"/>
        <end position="168"/>
    </location>
</feature>
<name>A0A7W4Z111_9ACTN</name>
<dbReference type="Gene3D" id="3.90.79.10">
    <property type="entry name" value="Nucleoside Triphosphate Pyrophosphohydrolase"/>
    <property type="match status" value="1"/>
</dbReference>
<evidence type="ECO:0000313" key="5">
    <source>
        <dbReference type="Proteomes" id="UP000589626"/>
    </source>
</evidence>
<dbReference type="PANTHER" id="PTHR43046:SF2">
    <property type="entry name" value="8-OXO-DGTP DIPHOSPHATASE-RELATED"/>
    <property type="match status" value="1"/>
</dbReference>
<evidence type="ECO:0000256" key="2">
    <source>
        <dbReference type="ARBA" id="ARBA00022801"/>
    </source>
</evidence>
<evidence type="ECO:0000259" key="3">
    <source>
        <dbReference type="PROSITE" id="PS51462"/>
    </source>
</evidence>
<evidence type="ECO:0000256" key="1">
    <source>
        <dbReference type="ARBA" id="ARBA00001946"/>
    </source>
</evidence>
<dbReference type="EMBL" id="JACHWR010000002">
    <property type="protein sequence ID" value="MBB3042874.1"/>
    <property type="molecule type" value="Genomic_DNA"/>
</dbReference>
<protein>
    <submittedName>
        <fullName evidence="4">Isopentenyl-diphosphate delta-isomerase</fullName>
        <ecNumber evidence="4">5.3.3.2</ecNumber>
    </submittedName>
</protein>
<dbReference type="Proteomes" id="UP000589626">
    <property type="component" value="Unassembled WGS sequence"/>
</dbReference>
<dbReference type="InterPro" id="IPR015797">
    <property type="entry name" value="NUDIX_hydrolase-like_dom_sf"/>
</dbReference>
<comment type="cofactor">
    <cofactor evidence="1">
        <name>Mg(2+)</name>
        <dbReference type="ChEBI" id="CHEBI:18420"/>
    </cofactor>
</comment>
<dbReference type="GO" id="GO:0016787">
    <property type="term" value="F:hydrolase activity"/>
    <property type="evidence" value="ECO:0007669"/>
    <property type="project" value="UniProtKB-KW"/>
</dbReference>
<dbReference type="Pfam" id="PF00293">
    <property type="entry name" value="NUDIX"/>
    <property type="match status" value="1"/>
</dbReference>
<dbReference type="EC" id="5.3.3.2" evidence="4"/>
<organism evidence="4 5">
    <name type="scientific">Nocardioides soli</name>
    <dbReference type="NCBI Taxonomy" id="1036020"/>
    <lineage>
        <taxon>Bacteria</taxon>
        <taxon>Bacillati</taxon>
        <taxon>Actinomycetota</taxon>
        <taxon>Actinomycetes</taxon>
        <taxon>Propionibacteriales</taxon>
        <taxon>Nocardioidaceae</taxon>
        <taxon>Nocardioides</taxon>
    </lineage>
</organism>
<sequence length="180" mass="20302">MTSPAPQRDGPELVDILDVRGNPVYACDKLRAHAAGLLHRTVVSEVFDSRGRWLLVRQADDRQDAGRWVSPVGGHVQAGETPAAALRRETREELGFDLSDAREVGTYVYRRDLATGTIENHLFIAYEQETDEVPVLNHESVEFRYFEEAELRALLAAEPDRFGEAFHVISREVYASRLIP</sequence>
<gene>
    <name evidence="4" type="ORF">FHU40_002692</name>
</gene>
<comment type="caution">
    <text evidence="4">The sequence shown here is derived from an EMBL/GenBank/DDBJ whole genome shotgun (WGS) entry which is preliminary data.</text>
</comment>
<dbReference type="InterPro" id="IPR020084">
    <property type="entry name" value="NUDIX_hydrolase_CS"/>
</dbReference>
<dbReference type="PANTHER" id="PTHR43046">
    <property type="entry name" value="GDP-MANNOSE MANNOSYL HYDROLASE"/>
    <property type="match status" value="1"/>
</dbReference>
<dbReference type="PROSITE" id="PS51462">
    <property type="entry name" value="NUDIX"/>
    <property type="match status" value="1"/>
</dbReference>
<reference evidence="4 5" key="1">
    <citation type="submission" date="2020-08" db="EMBL/GenBank/DDBJ databases">
        <title>Sequencing the genomes of 1000 actinobacteria strains.</title>
        <authorList>
            <person name="Klenk H.-P."/>
        </authorList>
    </citation>
    <scope>NUCLEOTIDE SEQUENCE [LARGE SCALE GENOMIC DNA]</scope>
    <source>
        <strain evidence="4 5">DSM 105498</strain>
    </source>
</reference>
<evidence type="ECO:0000313" key="4">
    <source>
        <dbReference type="EMBL" id="MBB3042874.1"/>
    </source>
</evidence>
<keyword evidence="2" id="KW-0378">Hydrolase</keyword>